<dbReference type="Gene3D" id="1.25.10.10">
    <property type="entry name" value="Leucine-rich Repeat Variant"/>
    <property type="match status" value="1"/>
</dbReference>
<evidence type="ECO:0000259" key="4">
    <source>
        <dbReference type="Pfam" id="PF08623"/>
    </source>
</evidence>
<dbReference type="STRING" id="1206466.K0KG96"/>
<keyword evidence="2" id="KW-0677">Repeat</keyword>
<dbReference type="EMBL" id="CAIF01000111">
    <property type="protein sequence ID" value="CCH44180.1"/>
    <property type="molecule type" value="Genomic_DNA"/>
</dbReference>
<comment type="caution">
    <text evidence="5">The sequence shown here is derived from an EMBL/GenBank/DDBJ whole genome shotgun (WGS) entry which is preliminary data.</text>
</comment>
<keyword evidence="6" id="KW-1185">Reference proteome</keyword>
<evidence type="ECO:0000256" key="2">
    <source>
        <dbReference type="ARBA" id="ARBA00022737"/>
    </source>
</evidence>
<protein>
    <submittedName>
        <fullName evidence="5">Cullin-associated NEDD8-dissociated protein 1</fullName>
    </submittedName>
</protein>
<dbReference type="SUPFAM" id="SSF48371">
    <property type="entry name" value="ARM repeat"/>
    <property type="match status" value="1"/>
</dbReference>
<accession>K0KG96</accession>
<dbReference type="Pfam" id="PF08623">
    <property type="entry name" value="TIP120"/>
    <property type="match status" value="1"/>
</dbReference>
<organism evidence="5 6">
    <name type="scientific">Wickerhamomyces ciferrii (strain ATCC 14091 / BCRC 22168 / CBS 111 / JCM 3599 / NBRC 0793 / NRRL Y-1031 F-60-10)</name>
    <name type="common">Yeast</name>
    <name type="synonym">Pichia ciferrii</name>
    <dbReference type="NCBI Taxonomy" id="1206466"/>
    <lineage>
        <taxon>Eukaryota</taxon>
        <taxon>Fungi</taxon>
        <taxon>Dikarya</taxon>
        <taxon>Ascomycota</taxon>
        <taxon>Saccharomycotina</taxon>
        <taxon>Saccharomycetes</taxon>
        <taxon>Phaffomycetales</taxon>
        <taxon>Wickerhamomycetaceae</taxon>
        <taxon>Wickerhamomyces</taxon>
    </lineage>
</organism>
<dbReference type="eggNOG" id="KOG1824">
    <property type="taxonomic scope" value="Eukaryota"/>
</dbReference>
<dbReference type="InterPro" id="IPR016024">
    <property type="entry name" value="ARM-type_fold"/>
</dbReference>
<dbReference type="Proteomes" id="UP000009328">
    <property type="component" value="Unassembled WGS sequence"/>
</dbReference>
<keyword evidence="3" id="KW-0833">Ubl conjugation pathway</keyword>
<feature type="domain" description="TATA-binding protein interacting (TIP20)" evidence="4">
    <location>
        <begin position="982"/>
        <end position="1116"/>
    </location>
</feature>
<dbReference type="GO" id="GO:0010265">
    <property type="term" value="P:SCF complex assembly"/>
    <property type="evidence" value="ECO:0007669"/>
    <property type="project" value="InterPro"/>
</dbReference>
<dbReference type="InParanoid" id="K0KG96"/>
<evidence type="ECO:0000313" key="6">
    <source>
        <dbReference type="Proteomes" id="UP000009328"/>
    </source>
</evidence>
<dbReference type="HOGENOM" id="CLU_265739_0_0_1"/>
<comment type="similarity">
    <text evidence="1">Belongs to the CAND family.</text>
</comment>
<dbReference type="InterPro" id="IPR039852">
    <property type="entry name" value="CAND1/CAND2"/>
</dbReference>
<evidence type="ECO:0000313" key="5">
    <source>
        <dbReference type="EMBL" id="CCH44180.1"/>
    </source>
</evidence>
<reference evidence="5 6" key="1">
    <citation type="journal article" date="2012" name="Eukaryot. Cell">
        <title>Draft genome sequence of Wickerhamomyces ciferrii NRRL Y-1031 F-60-10.</title>
        <authorList>
            <person name="Schneider J."/>
            <person name="Andrea H."/>
            <person name="Blom J."/>
            <person name="Jaenicke S."/>
            <person name="Ruckert C."/>
            <person name="Schorsch C."/>
            <person name="Szczepanowski R."/>
            <person name="Farwick M."/>
            <person name="Goesmann A."/>
            <person name="Puhler A."/>
            <person name="Schaffer S."/>
            <person name="Tauch A."/>
            <person name="Kohler T."/>
            <person name="Brinkrolf K."/>
        </authorList>
    </citation>
    <scope>NUCLEOTIDE SEQUENCE [LARGE SCALE GENOMIC DNA]</scope>
    <source>
        <strain evidence="6">ATCC 14091 / BCRC 22168 / CBS 111 / JCM 3599 / NBRC 0793 / NRRL Y-1031 F-60-10</strain>
    </source>
</reference>
<sequence>MSTDFKGADQKLKQVLDKVKDVDPDLRFMALNDLNKLLRDHNLIISTVNSYSSKIMNILLDSLSDSNSDVQNQALKCFEPLVVNLDDREVLNLLKNLNANQTATASITTSIHTMAISETLENLNLRDASTGSLIFVELLPTLITQETGVINSLDSIEILINLIGNLSNAIPEHELSTIYTALVKTIFGDVNIISKKSIIALGNLVNTLSPEEFSNVLKLIQAEHKDTYENINITFLTYNSLAKANSSLFIPYLNDLVSFSVKHLYLDNEDLDDDQIKIDEVRFEALQLISNLISVGDDFIPFIDQILNIVSKFLLYDPYTNSYEEEEGIDEEFSDAEDFSDDEFDDVEEESDDNTWKLRKISAKLAALLTQQFPSILYNIYSNGIFEALINSVSDSSETVSFEKIHSLDSIIAVTIKQHGKRSSRKRRGSDVSMSDIDDSLTQLTKFRNKIVTKFIKELSNVKHNNLNKFNTLLQFFQRFNRLDEDLKPLLIAIREYNFGLNLDLLKIYSALLTNNDLEYFVSELNYIVDTINSGLTSKNHISTLNSIETATDLLNLTYNEKLTDSIIEIASSNKNDSEIRNTTIQSVGELKTLPSNKVQDVLNLFIDTLKYEPIVVSTIKSVTSIIEIYHELISSDIVNKIVQIYEKLVLDVNYTLYVIESLSTIVHYFQINSSIGDLLLQLFNEDKYQSLILRVISSLNFDKEKLKTIYIRALTIDDIEDSALIDLTKRIGSDLIPTLENDQLNTRNIKLLAEIIVDENLIDYIRIREEELSQGKSIIFNIKLLGFIGEKLPVSISIDQLLSYFKDDETKIYAAEALGRIISKDSKGYLSDFLTKIRNSQDSYLLMISVKQILQINNELIYEDFNDIWETTISVLQNTNEIDEDLSKISAQILGLILVNNNDTNYFYNKATELLKSKSLSVLYTIIAAIKFILAYDNIVSIELFDSLLLQVFNKISDEDLKIKQISIISLITVLNNQFGLLIPYLSNILPLVYEELSKKKQYQETIQIGPFKHKVDKGLEVRKNAFEILYKLSLNHNLLNNNVDFNEILHNVIEHGLSADIITISSLIIIKLLEFEDVYLSVEDKQFLSNGIDKLLGGIKKKEDQQKDSKEEQETKAVLINLRNSIFE</sequence>
<dbReference type="PANTHER" id="PTHR12696">
    <property type="entry name" value="TIP120"/>
    <property type="match status" value="1"/>
</dbReference>
<dbReference type="InterPro" id="IPR013932">
    <property type="entry name" value="TATA-bd_TIP120"/>
</dbReference>
<dbReference type="InterPro" id="IPR011989">
    <property type="entry name" value="ARM-like"/>
</dbReference>
<proteinExistence type="inferred from homology"/>
<evidence type="ECO:0000256" key="3">
    <source>
        <dbReference type="ARBA" id="ARBA00022786"/>
    </source>
</evidence>
<dbReference type="AlphaFoldDB" id="K0KG96"/>
<name>K0KG96_WICCF</name>
<evidence type="ECO:0000256" key="1">
    <source>
        <dbReference type="ARBA" id="ARBA00007657"/>
    </source>
</evidence>
<gene>
    <name evidence="5" type="ORF">BN7_3739</name>
</gene>